<dbReference type="Pfam" id="PF00501">
    <property type="entry name" value="AMP-binding"/>
    <property type="match status" value="1"/>
</dbReference>
<dbReference type="eggNOG" id="COG0318">
    <property type="taxonomic scope" value="Bacteria"/>
</dbReference>
<dbReference type="InterPro" id="IPR036736">
    <property type="entry name" value="ACP-like_sf"/>
</dbReference>
<feature type="transmembrane region" description="Helical" evidence="1">
    <location>
        <begin position="721"/>
        <end position="741"/>
    </location>
</feature>
<accession>N0E0X9</accession>
<evidence type="ECO:0000259" key="3">
    <source>
        <dbReference type="Pfam" id="PF01757"/>
    </source>
</evidence>
<dbReference type="HOGENOM" id="CLU_337954_0_0_11"/>
<dbReference type="GO" id="GO:0016747">
    <property type="term" value="F:acyltransferase activity, transferring groups other than amino-acyl groups"/>
    <property type="evidence" value="ECO:0007669"/>
    <property type="project" value="InterPro"/>
</dbReference>
<feature type="transmembrane region" description="Helical" evidence="1">
    <location>
        <begin position="816"/>
        <end position="836"/>
    </location>
</feature>
<feature type="transmembrane region" description="Helical" evidence="1">
    <location>
        <begin position="778"/>
        <end position="796"/>
    </location>
</feature>
<organism evidence="4 5">
    <name type="scientific">Phycicoccus elongatus Lp2</name>
    <dbReference type="NCBI Taxonomy" id="1193181"/>
    <lineage>
        <taxon>Bacteria</taxon>
        <taxon>Bacillati</taxon>
        <taxon>Actinomycetota</taxon>
        <taxon>Actinomycetes</taxon>
        <taxon>Micrococcales</taxon>
        <taxon>Intrasporangiaceae</taxon>
        <taxon>Phycicoccus</taxon>
    </lineage>
</organism>
<keyword evidence="1" id="KW-0812">Transmembrane</keyword>
<feature type="domain" description="AMP-dependent synthetase/ligase" evidence="2">
    <location>
        <begin position="150"/>
        <end position="364"/>
    </location>
</feature>
<feature type="transmembrane region" description="Helical" evidence="1">
    <location>
        <begin position="654"/>
        <end position="675"/>
    </location>
</feature>
<dbReference type="Pfam" id="PF01757">
    <property type="entry name" value="Acyl_transf_3"/>
    <property type="match status" value="1"/>
</dbReference>
<dbReference type="Gene3D" id="3.40.50.12780">
    <property type="entry name" value="N-terminal domain of ligase-like"/>
    <property type="match status" value="1"/>
</dbReference>
<keyword evidence="1" id="KW-1133">Transmembrane helix</keyword>
<dbReference type="InterPro" id="IPR042099">
    <property type="entry name" value="ANL_N_sf"/>
</dbReference>
<evidence type="ECO:0000256" key="1">
    <source>
        <dbReference type="SAM" id="Phobius"/>
    </source>
</evidence>
<feature type="transmembrane region" description="Helical" evidence="1">
    <location>
        <begin position="848"/>
        <end position="866"/>
    </location>
</feature>
<keyword evidence="4" id="KW-0436">Ligase</keyword>
<keyword evidence="1" id="KW-0472">Membrane</keyword>
<proteinExistence type="predicted"/>
<dbReference type="AlphaFoldDB" id="N0E0X9"/>
<dbReference type="PANTHER" id="PTHR43767:SF10">
    <property type="entry name" value="SURFACTIN SYNTHASE SUBUNIT 1"/>
    <property type="match status" value="1"/>
</dbReference>
<evidence type="ECO:0000313" key="5">
    <source>
        <dbReference type="Proteomes" id="UP000013167"/>
    </source>
</evidence>
<dbReference type="InterPro" id="IPR050237">
    <property type="entry name" value="ATP-dep_AMP-bd_enzyme"/>
</dbReference>
<dbReference type="GO" id="GO:0016874">
    <property type="term" value="F:ligase activity"/>
    <property type="evidence" value="ECO:0007669"/>
    <property type="project" value="UniProtKB-KW"/>
</dbReference>
<comment type="caution">
    <text evidence="4">The sequence shown here is derived from an EMBL/GenBank/DDBJ whole genome shotgun (WGS) entry which is preliminary data.</text>
</comment>
<reference evidence="4 5" key="1">
    <citation type="journal article" date="2013" name="ISME J.">
        <title>A metabolic model for members of the genus Tetrasphaera involved in enhanced biological phosphorus removal.</title>
        <authorList>
            <person name="Kristiansen R."/>
            <person name="Nguyen H.T.T."/>
            <person name="Saunders A.M."/>
            <person name="Nielsen J.L."/>
            <person name="Wimmer R."/>
            <person name="Le V.Q."/>
            <person name="McIlroy S.J."/>
            <person name="Petrovski S."/>
            <person name="Seviour R.J."/>
            <person name="Calteau A."/>
            <person name="Nielsen K.L."/>
            <person name="Nielsen P.H."/>
        </authorList>
    </citation>
    <scope>NUCLEOTIDE SEQUENCE [LARGE SCALE GENOMIC DNA]</scope>
    <source>
        <strain evidence="4 5">Lp2</strain>
    </source>
</reference>
<dbReference type="InterPro" id="IPR000873">
    <property type="entry name" value="AMP-dep_synth/lig_dom"/>
</dbReference>
<name>N0E0X9_9MICO</name>
<evidence type="ECO:0000259" key="2">
    <source>
        <dbReference type="Pfam" id="PF00501"/>
    </source>
</evidence>
<gene>
    <name evidence="4" type="ORF">BN10_610024</name>
</gene>
<feature type="transmembrane region" description="Helical" evidence="1">
    <location>
        <begin position="612"/>
        <end position="633"/>
    </location>
</feature>
<keyword evidence="5" id="KW-1185">Reference proteome</keyword>
<feature type="domain" description="Acyltransferase 3" evidence="3">
    <location>
        <begin position="596"/>
        <end position="865"/>
    </location>
</feature>
<sequence>MDRAFLWLDPDSTTGEGEVSLTFAMTTTLPLHPAAPAAVGFVRQLSTHGYSPALHTGTTTISYAALAARVADSASRWGQVNGGRRLVLIELTPDVDAIVDHLGALLAGHAVIVAAPGRSGQIVDVHDPDSVGGHRDGRWSVTHRRIEAAHELHPDLALLLSTSGSTGSPKLVRLSHAAVDANTDDIVSGLGIRASDVAATTLPLHYCYGLSVLHSHLAAGASIVLTDRSLVDDHLWALLESEGVTSLSTVPHSFDLIAASGHRLADLSTLRQVAQAGGGLGADRARALAEQGRRDGWELRVMYGQTEACARMAIASGADVLTHPHCSGRAVGSGAFEVLVDGRPAQVGEVGDLVFHGDNVMLGYAESPADLARGRTVPALATGDLGRLDADGRVEIVGRRSGFLKIAGLRIDTGAIERALSNAGLASWVGGSDEHVDVLVSSAGSVERNRDLEADGLSIASAASGLPAHRIHVAVTDDGLPRTDAGKIDRKAAQQVHEGLLESDNGAPTTTLDHLVDIYRTCLGRPDADVTDTFVGLHGDSLSYVEVAVHLEEAIGTLPADWPSRTLIELASLAEDDPVAAHSGRSRWACLDTTVVLRALAITAIVAGHTKVATLLGGAHILLAVGGFNFARFAGALPTARERTRAVAATIAKIAVPTAIWVGVVGLLAGTYSVGNLFLVNWITGPATWTSHWRLWFIEALVWILVAVTGFLALPRVHKWYAAAPFAVAATVASVGLLARLDVFDLTSPPGRGTAPAVLWLFAVGWSAALARQAWQRLLLVAIVAVGLPGFMGNSVREWTIAAGILVLIWLPNLPVPRVVVPALGVLASSSLYIYLTHFQVYRLTSMPLVNLALSFGLGIATWLVVSRVSTALGGRRARRSPAAYAMNVETKPQNPIREGHR</sequence>
<dbReference type="Gene3D" id="1.10.1200.10">
    <property type="entry name" value="ACP-like"/>
    <property type="match status" value="1"/>
</dbReference>
<feature type="transmembrane region" description="Helical" evidence="1">
    <location>
        <begin position="695"/>
        <end position="714"/>
    </location>
</feature>
<dbReference type="Proteomes" id="UP000013167">
    <property type="component" value="Unassembled WGS sequence"/>
</dbReference>
<protein>
    <submittedName>
        <fullName evidence="4">AMP-dependent synthetase and ligase</fullName>
    </submittedName>
</protein>
<dbReference type="EMBL" id="CAIZ01000132">
    <property type="protein sequence ID" value="CCH70613.1"/>
    <property type="molecule type" value="Genomic_DNA"/>
</dbReference>
<evidence type="ECO:0000313" key="4">
    <source>
        <dbReference type="EMBL" id="CCH70613.1"/>
    </source>
</evidence>
<dbReference type="STRING" id="1193181.BN10_610024"/>
<dbReference type="SUPFAM" id="SSF47336">
    <property type="entry name" value="ACP-like"/>
    <property type="match status" value="1"/>
</dbReference>
<dbReference type="PANTHER" id="PTHR43767">
    <property type="entry name" value="LONG-CHAIN-FATTY-ACID--COA LIGASE"/>
    <property type="match status" value="1"/>
</dbReference>
<feature type="transmembrane region" description="Helical" evidence="1">
    <location>
        <begin position="753"/>
        <end position="771"/>
    </location>
</feature>
<dbReference type="SUPFAM" id="SSF56801">
    <property type="entry name" value="Acetyl-CoA synthetase-like"/>
    <property type="match status" value="1"/>
</dbReference>
<dbReference type="InterPro" id="IPR002656">
    <property type="entry name" value="Acyl_transf_3_dom"/>
</dbReference>